<evidence type="ECO:0000313" key="3">
    <source>
        <dbReference type="Proteomes" id="UP000410492"/>
    </source>
</evidence>
<feature type="region of interest" description="Disordered" evidence="1">
    <location>
        <begin position="24"/>
        <end position="105"/>
    </location>
</feature>
<feature type="compositionally biased region" description="Polar residues" evidence="1">
    <location>
        <begin position="24"/>
        <end position="39"/>
    </location>
</feature>
<protein>
    <submittedName>
        <fullName evidence="2">Uncharacterized protein</fullName>
    </submittedName>
</protein>
<feature type="compositionally biased region" description="Basic and acidic residues" evidence="1">
    <location>
        <begin position="50"/>
        <end position="83"/>
    </location>
</feature>
<dbReference type="Proteomes" id="UP000410492">
    <property type="component" value="Unassembled WGS sequence"/>
</dbReference>
<sequence length="208" mass="23227">MNEQNGNLNSTYCINKLRLSTESTKMNSSESFINGNNSLAEIDEEEESISDDRSSNDCKKNAEEEVVRAIEKQKPIQKSDKVKSKNSLSSLSDLPPLQLNRSRGDILPSMYSKELKERTNLKALDKLFDVETEYEEDFSWNGDELSSEFKPLDLGKKMTQVPIQNDASTTSNGKGLRPGLAPDSQREPDPPDLPADGDQTVNSNSKKH</sequence>
<feature type="compositionally biased region" description="Polar residues" evidence="1">
    <location>
        <begin position="161"/>
        <end position="173"/>
    </location>
</feature>
<dbReference type="EMBL" id="CAACVG010003736">
    <property type="protein sequence ID" value="VEN37764.1"/>
    <property type="molecule type" value="Genomic_DNA"/>
</dbReference>
<dbReference type="AlphaFoldDB" id="A0A653BQH4"/>
<gene>
    <name evidence="2" type="ORF">CALMAC_LOCUS2896</name>
</gene>
<evidence type="ECO:0000256" key="1">
    <source>
        <dbReference type="SAM" id="MobiDB-lite"/>
    </source>
</evidence>
<reference evidence="2 3" key="1">
    <citation type="submission" date="2019-01" db="EMBL/GenBank/DDBJ databases">
        <authorList>
            <person name="Sayadi A."/>
        </authorList>
    </citation>
    <scope>NUCLEOTIDE SEQUENCE [LARGE SCALE GENOMIC DNA]</scope>
</reference>
<keyword evidence="3" id="KW-1185">Reference proteome</keyword>
<proteinExistence type="predicted"/>
<feature type="compositionally biased region" description="Low complexity" evidence="1">
    <location>
        <begin position="85"/>
        <end position="97"/>
    </location>
</feature>
<name>A0A653BQH4_CALMS</name>
<accession>A0A653BQH4</accession>
<feature type="compositionally biased region" description="Polar residues" evidence="1">
    <location>
        <begin position="199"/>
        <end position="208"/>
    </location>
</feature>
<feature type="region of interest" description="Disordered" evidence="1">
    <location>
        <begin position="136"/>
        <end position="208"/>
    </location>
</feature>
<organism evidence="2 3">
    <name type="scientific">Callosobruchus maculatus</name>
    <name type="common">Southern cowpea weevil</name>
    <name type="synonym">Pulse bruchid</name>
    <dbReference type="NCBI Taxonomy" id="64391"/>
    <lineage>
        <taxon>Eukaryota</taxon>
        <taxon>Metazoa</taxon>
        <taxon>Ecdysozoa</taxon>
        <taxon>Arthropoda</taxon>
        <taxon>Hexapoda</taxon>
        <taxon>Insecta</taxon>
        <taxon>Pterygota</taxon>
        <taxon>Neoptera</taxon>
        <taxon>Endopterygota</taxon>
        <taxon>Coleoptera</taxon>
        <taxon>Polyphaga</taxon>
        <taxon>Cucujiformia</taxon>
        <taxon>Chrysomeloidea</taxon>
        <taxon>Chrysomelidae</taxon>
        <taxon>Bruchinae</taxon>
        <taxon>Bruchini</taxon>
        <taxon>Callosobruchus</taxon>
    </lineage>
</organism>
<evidence type="ECO:0000313" key="2">
    <source>
        <dbReference type="EMBL" id="VEN37764.1"/>
    </source>
</evidence>
<dbReference type="OrthoDB" id="2160638at2759"/>